<feature type="transmembrane region" description="Helical" evidence="1">
    <location>
        <begin position="174"/>
        <end position="194"/>
    </location>
</feature>
<keyword evidence="1" id="KW-1133">Transmembrane helix</keyword>
<feature type="transmembrane region" description="Helical" evidence="1">
    <location>
        <begin position="200"/>
        <end position="222"/>
    </location>
</feature>
<feature type="signal peptide" evidence="2">
    <location>
        <begin position="1"/>
        <end position="25"/>
    </location>
</feature>
<dbReference type="STRING" id="1777141.AWB80_02160"/>
<dbReference type="EMBL" id="FCOE02000005">
    <property type="protein sequence ID" value="SAK56094.1"/>
    <property type="molecule type" value="Genomic_DNA"/>
</dbReference>
<keyword evidence="1" id="KW-0472">Membrane</keyword>
<evidence type="ECO:0000256" key="1">
    <source>
        <dbReference type="SAM" id="Phobius"/>
    </source>
</evidence>
<feature type="transmembrane region" description="Helical" evidence="1">
    <location>
        <begin position="32"/>
        <end position="58"/>
    </location>
</feature>
<gene>
    <name evidence="3" type="ORF">AWB80_02160</name>
</gene>
<keyword evidence="4" id="KW-1185">Reference proteome</keyword>
<feature type="transmembrane region" description="Helical" evidence="1">
    <location>
        <begin position="95"/>
        <end position="114"/>
    </location>
</feature>
<comment type="caution">
    <text evidence="3">The sequence shown here is derived from an EMBL/GenBank/DDBJ whole genome shotgun (WGS) entry which is preliminary data.</text>
</comment>
<dbReference type="OrthoDB" id="9133759at2"/>
<protein>
    <submittedName>
        <fullName evidence="3">Uncharacterized protein</fullName>
    </submittedName>
</protein>
<dbReference type="Proteomes" id="UP000054911">
    <property type="component" value="Unassembled WGS sequence"/>
</dbReference>
<name>A0A158AE38_9BURK</name>
<accession>A0A158AE38</accession>
<dbReference type="AlphaFoldDB" id="A0A158AE38"/>
<evidence type="ECO:0000313" key="4">
    <source>
        <dbReference type="Proteomes" id="UP000054911"/>
    </source>
</evidence>
<feature type="transmembrane region" description="Helical" evidence="1">
    <location>
        <begin position="126"/>
        <end position="142"/>
    </location>
</feature>
<dbReference type="RefSeq" id="WP_061174629.1">
    <property type="nucleotide sequence ID" value="NZ_FCOE02000005.1"/>
</dbReference>
<evidence type="ECO:0000256" key="2">
    <source>
        <dbReference type="SAM" id="SignalP"/>
    </source>
</evidence>
<evidence type="ECO:0000313" key="3">
    <source>
        <dbReference type="EMBL" id="SAK56094.1"/>
    </source>
</evidence>
<feature type="transmembrane region" description="Helical" evidence="1">
    <location>
        <begin position="148"/>
        <end position="167"/>
    </location>
</feature>
<proteinExistence type="predicted"/>
<keyword evidence="1" id="KW-0812">Transmembrane</keyword>
<reference evidence="3" key="1">
    <citation type="submission" date="2016-01" db="EMBL/GenBank/DDBJ databases">
        <authorList>
            <person name="Peeters C."/>
        </authorList>
    </citation>
    <scope>NUCLEOTIDE SEQUENCE [LARGE SCALE GENOMIC DNA]</scope>
    <source>
        <strain evidence="3">LMG 29323</strain>
    </source>
</reference>
<sequence length="226" mass="21738">MSDALAGALCVLAALSAGASMRADAARSRGLWAAGAVLIVACGASGASGAIALLLAFVAGCVGFRFGRSAANTSTQTLFATVAFVAWVLPSSNSAYAVLAGGAVAALVHLAGAWARRRESVNLQPLHLVCAGACAALAYVLGVQSGSLAVVSVVAMVALIGAHLSLAMGGRAGVPVASLLSGLASCGLAATAAFNGTHGALAVAAVALAIGCARTAAILGVARETP</sequence>
<keyword evidence="2" id="KW-0732">Signal</keyword>
<feature type="chain" id="PRO_5007620611" evidence="2">
    <location>
        <begin position="26"/>
        <end position="226"/>
    </location>
</feature>
<organism evidence="3 4">
    <name type="scientific">Caballeronia pedi</name>
    <dbReference type="NCBI Taxonomy" id="1777141"/>
    <lineage>
        <taxon>Bacteria</taxon>
        <taxon>Pseudomonadati</taxon>
        <taxon>Pseudomonadota</taxon>
        <taxon>Betaproteobacteria</taxon>
        <taxon>Burkholderiales</taxon>
        <taxon>Burkholderiaceae</taxon>
        <taxon>Caballeronia</taxon>
    </lineage>
</organism>